<dbReference type="Proteomes" id="UP000886005">
    <property type="component" value="Unassembled WGS sequence"/>
</dbReference>
<dbReference type="InterPro" id="IPR029058">
    <property type="entry name" value="AB_hydrolase_fold"/>
</dbReference>
<dbReference type="GO" id="GO:0030600">
    <property type="term" value="F:feruloyl esterase activity"/>
    <property type="evidence" value="ECO:0007669"/>
    <property type="project" value="InterPro"/>
</dbReference>
<dbReference type="EMBL" id="DRLD01000259">
    <property type="protein sequence ID" value="HED10875.1"/>
    <property type="molecule type" value="Genomic_DNA"/>
</dbReference>
<evidence type="ECO:0000256" key="7">
    <source>
        <dbReference type="ARBA" id="ARBA00023326"/>
    </source>
</evidence>
<sequence>MSSLLKEVLKKGNKILPVILIYFIGALALQCQESLSVRKYSENMFPLNGLSSSAAGHPVTKNIMVEGKTRRYAIYVPQGLGVSAPLIFELHGGGVYIEDMTGESGYKTPYKLWMSLADMEKFIVVYPEGLNGAYDKPTWNDCRANSIVSSTADDVRFISVLIDTVSAKYKVDPERIYASGTSNGGLMALRLAVELSDKIAAVAATAAAMPDSSECGRAENPISVLFMNGTADTHLPYNGGTISDPPNPDYGTVHSTGESVRIWTLFNQTDTIPEVYNFPDINKRDESTVTRFIYSNGLESTEVVLYKVIGGGHSAPSILQPYSWLFEKYYGKQNHDIEMVWEVWKFFRNKFLH</sequence>
<comment type="subcellular location">
    <subcellularLocation>
        <location evidence="1">Secreted</location>
    </subcellularLocation>
</comment>
<evidence type="ECO:0000256" key="4">
    <source>
        <dbReference type="ARBA" id="ARBA00022729"/>
    </source>
</evidence>
<evidence type="ECO:0000256" key="2">
    <source>
        <dbReference type="ARBA" id="ARBA00022525"/>
    </source>
</evidence>
<dbReference type="SUPFAM" id="SSF53474">
    <property type="entry name" value="alpha/beta-Hydrolases"/>
    <property type="match status" value="1"/>
</dbReference>
<evidence type="ECO:0008006" key="9">
    <source>
        <dbReference type="Google" id="ProtNLM"/>
    </source>
</evidence>
<accession>A0A7V1PUV3</accession>
<proteinExistence type="predicted"/>
<dbReference type="Gene3D" id="3.40.50.1820">
    <property type="entry name" value="alpha/beta hydrolase"/>
    <property type="match status" value="1"/>
</dbReference>
<dbReference type="GO" id="GO:0005576">
    <property type="term" value="C:extracellular region"/>
    <property type="evidence" value="ECO:0007669"/>
    <property type="project" value="UniProtKB-SubCell"/>
</dbReference>
<keyword evidence="2" id="KW-0964">Secreted</keyword>
<dbReference type="GO" id="GO:0045493">
    <property type="term" value="P:xylan catabolic process"/>
    <property type="evidence" value="ECO:0007669"/>
    <property type="project" value="UniProtKB-KW"/>
</dbReference>
<dbReference type="PANTHER" id="PTHR38050">
    <property type="match status" value="1"/>
</dbReference>
<dbReference type="Pfam" id="PF10503">
    <property type="entry name" value="Esterase_PHB"/>
    <property type="match status" value="1"/>
</dbReference>
<keyword evidence="3" id="KW-0858">Xylan degradation</keyword>
<dbReference type="InterPro" id="IPR010126">
    <property type="entry name" value="Esterase_phb"/>
</dbReference>
<evidence type="ECO:0000256" key="6">
    <source>
        <dbReference type="ARBA" id="ARBA00023277"/>
    </source>
</evidence>
<dbReference type="PANTHER" id="PTHR38050:SF2">
    <property type="entry name" value="FERULOYL ESTERASE C-RELATED"/>
    <property type="match status" value="1"/>
</dbReference>
<organism evidence="8">
    <name type="scientific">Caldithrix abyssi</name>
    <dbReference type="NCBI Taxonomy" id="187145"/>
    <lineage>
        <taxon>Bacteria</taxon>
        <taxon>Pseudomonadati</taxon>
        <taxon>Calditrichota</taxon>
        <taxon>Calditrichia</taxon>
        <taxon>Calditrichales</taxon>
        <taxon>Calditrichaceae</taxon>
        <taxon>Caldithrix</taxon>
    </lineage>
</organism>
<keyword evidence="5" id="KW-0378">Hydrolase</keyword>
<name>A0A7V1PUV3_CALAY</name>
<protein>
    <recommendedName>
        <fullName evidence="9">Polyhydroxybutyrate depolymerase</fullName>
    </recommendedName>
</protein>
<keyword evidence="6" id="KW-0119">Carbohydrate metabolism</keyword>
<comment type="caution">
    <text evidence="8">The sequence shown here is derived from an EMBL/GenBank/DDBJ whole genome shotgun (WGS) entry which is preliminary data.</text>
</comment>
<evidence type="ECO:0000256" key="3">
    <source>
        <dbReference type="ARBA" id="ARBA00022651"/>
    </source>
</evidence>
<dbReference type="InterPro" id="IPR043595">
    <property type="entry name" value="FaeB/C/D"/>
</dbReference>
<keyword evidence="4" id="KW-0732">Signal</keyword>
<gene>
    <name evidence="8" type="ORF">ENJ10_09325</name>
</gene>
<keyword evidence="7" id="KW-0624">Polysaccharide degradation</keyword>
<evidence type="ECO:0000256" key="5">
    <source>
        <dbReference type="ARBA" id="ARBA00022801"/>
    </source>
</evidence>
<evidence type="ECO:0000313" key="8">
    <source>
        <dbReference type="EMBL" id="HED10875.1"/>
    </source>
</evidence>
<evidence type="ECO:0000256" key="1">
    <source>
        <dbReference type="ARBA" id="ARBA00004613"/>
    </source>
</evidence>
<dbReference type="AlphaFoldDB" id="A0A7V1PUV3"/>
<reference evidence="8" key="1">
    <citation type="journal article" date="2020" name="mSystems">
        <title>Genome- and Community-Level Interaction Insights into Carbon Utilization and Element Cycling Functions of Hydrothermarchaeota in Hydrothermal Sediment.</title>
        <authorList>
            <person name="Zhou Z."/>
            <person name="Liu Y."/>
            <person name="Xu W."/>
            <person name="Pan J."/>
            <person name="Luo Z.H."/>
            <person name="Li M."/>
        </authorList>
    </citation>
    <scope>NUCLEOTIDE SEQUENCE [LARGE SCALE GENOMIC DNA]</scope>
    <source>
        <strain evidence="8">HyVt-456</strain>
    </source>
</reference>